<reference evidence="1 2" key="1">
    <citation type="submission" date="2013-03" db="EMBL/GenBank/DDBJ databases">
        <authorList>
            <person name="Warren W."/>
            <person name="Wilson R.K."/>
        </authorList>
    </citation>
    <scope>NUCLEOTIDE SEQUENCE</scope>
</reference>
<dbReference type="GeneTree" id="ENSGT01130000280339"/>
<accession>A0A7N9D4B4</accession>
<dbReference type="AlphaFoldDB" id="A0A7N9D4B4"/>
<sequence length="71" mass="8254">MPVVPATWEAEAGELLEPRRKRPAWVTEQDSVSKKKKNTKVSWAWWRTPIIPVTWEESYGKLLKVSSMSLQ</sequence>
<protein>
    <submittedName>
        <fullName evidence="1">Uncharacterized protein</fullName>
    </submittedName>
</protein>
<evidence type="ECO:0000313" key="2">
    <source>
        <dbReference type="Proteomes" id="UP000233100"/>
    </source>
</evidence>
<dbReference type="Proteomes" id="UP000233100">
    <property type="component" value="Chromosome 14"/>
</dbReference>
<dbReference type="Ensembl" id="ENSMFAT00000096426.1">
    <property type="protein sequence ID" value="ENSMFAP00000061062.1"/>
    <property type="gene ID" value="ENSMFAG00000058006.1"/>
</dbReference>
<reference evidence="1" key="2">
    <citation type="submission" date="2025-08" db="UniProtKB">
        <authorList>
            <consortium name="Ensembl"/>
        </authorList>
    </citation>
    <scope>IDENTIFICATION</scope>
</reference>
<keyword evidence="2" id="KW-1185">Reference proteome</keyword>
<name>A0A7N9D4B4_MACFA</name>
<organism evidence="1 2">
    <name type="scientific">Macaca fascicularis</name>
    <name type="common">Crab-eating macaque</name>
    <name type="synonym">Cynomolgus monkey</name>
    <dbReference type="NCBI Taxonomy" id="9541"/>
    <lineage>
        <taxon>Eukaryota</taxon>
        <taxon>Metazoa</taxon>
        <taxon>Chordata</taxon>
        <taxon>Craniata</taxon>
        <taxon>Vertebrata</taxon>
        <taxon>Euteleostomi</taxon>
        <taxon>Mammalia</taxon>
        <taxon>Eutheria</taxon>
        <taxon>Euarchontoglires</taxon>
        <taxon>Primates</taxon>
        <taxon>Haplorrhini</taxon>
        <taxon>Catarrhini</taxon>
        <taxon>Cercopithecidae</taxon>
        <taxon>Cercopithecinae</taxon>
        <taxon>Macaca</taxon>
    </lineage>
</organism>
<evidence type="ECO:0000313" key="1">
    <source>
        <dbReference type="Ensembl" id="ENSMFAP00000061062.1"/>
    </source>
</evidence>
<reference evidence="1" key="3">
    <citation type="submission" date="2025-09" db="UniProtKB">
        <authorList>
            <consortium name="Ensembl"/>
        </authorList>
    </citation>
    <scope>IDENTIFICATION</scope>
</reference>
<proteinExistence type="predicted"/>